<dbReference type="EMBL" id="CP039347">
    <property type="protein sequence ID" value="QCD87250.1"/>
    <property type="molecule type" value="Genomic_DNA"/>
</dbReference>
<proteinExistence type="predicted"/>
<name>A0A4D6LFH1_VIGUN</name>
<gene>
    <name evidence="1" type="ORF">DEO72_LG3g1784</name>
</gene>
<evidence type="ECO:0000313" key="1">
    <source>
        <dbReference type="EMBL" id="QCD87250.1"/>
    </source>
</evidence>
<accession>A0A4D6LFH1</accession>
<dbReference type="AlphaFoldDB" id="A0A4D6LFH1"/>
<organism evidence="1 2">
    <name type="scientific">Vigna unguiculata</name>
    <name type="common">Cowpea</name>
    <dbReference type="NCBI Taxonomy" id="3917"/>
    <lineage>
        <taxon>Eukaryota</taxon>
        <taxon>Viridiplantae</taxon>
        <taxon>Streptophyta</taxon>
        <taxon>Embryophyta</taxon>
        <taxon>Tracheophyta</taxon>
        <taxon>Spermatophyta</taxon>
        <taxon>Magnoliopsida</taxon>
        <taxon>eudicotyledons</taxon>
        <taxon>Gunneridae</taxon>
        <taxon>Pentapetalae</taxon>
        <taxon>rosids</taxon>
        <taxon>fabids</taxon>
        <taxon>Fabales</taxon>
        <taxon>Fabaceae</taxon>
        <taxon>Papilionoideae</taxon>
        <taxon>50 kb inversion clade</taxon>
        <taxon>NPAAA clade</taxon>
        <taxon>indigoferoid/millettioid clade</taxon>
        <taxon>Phaseoleae</taxon>
        <taxon>Vigna</taxon>
    </lineage>
</organism>
<sequence length="69" mass="7677">MSLNPLLGRLGENHEPGPNVRLYNSCLGEVDPLGRDLQVFESVPALKSPNFAQIAQPTIPKRHFPHYQA</sequence>
<reference evidence="1 2" key="1">
    <citation type="submission" date="2019-04" db="EMBL/GenBank/DDBJ databases">
        <title>An improved genome assembly and genetic linkage map for asparagus bean, Vigna unguiculata ssp. sesquipedialis.</title>
        <authorList>
            <person name="Xia Q."/>
            <person name="Zhang R."/>
            <person name="Dong Y."/>
        </authorList>
    </citation>
    <scope>NUCLEOTIDE SEQUENCE [LARGE SCALE GENOMIC DNA]</scope>
    <source>
        <tissue evidence="1">Leaf</tissue>
    </source>
</reference>
<protein>
    <submittedName>
        <fullName evidence="1">Uncharacterized protein</fullName>
    </submittedName>
</protein>
<dbReference type="Proteomes" id="UP000501690">
    <property type="component" value="Linkage Group LG3"/>
</dbReference>
<evidence type="ECO:0000313" key="2">
    <source>
        <dbReference type="Proteomes" id="UP000501690"/>
    </source>
</evidence>
<keyword evidence="2" id="KW-1185">Reference proteome</keyword>